<dbReference type="PROSITE" id="PS51720">
    <property type="entry name" value="G_AIG1"/>
    <property type="match status" value="1"/>
</dbReference>
<organism evidence="5 6">
    <name type="scientific">Sinocyclocheilus grahami</name>
    <name type="common">Dianchi golden-line fish</name>
    <name type="synonym">Barbus grahami</name>
    <dbReference type="NCBI Taxonomy" id="75366"/>
    <lineage>
        <taxon>Eukaryota</taxon>
        <taxon>Metazoa</taxon>
        <taxon>Chordata</taxon>
        <taxon>Craniata</taxon>
        <taxon>Vertebrata</taxon>
        <taxon>Euteleostomi</taxon>
        <taxon>Actinopterygii</taxon>
        <taxon>Neopterygii</taxon>
        <taxon>Teleostei</taxon>
        <taxon>Ostariophysi</taxon>
        <taxon>Cypriniformes</taxon>
        <taxon>Cyprinidae</taxon>
        <taxon>Cyprininae</taxon>
        <taxon>Sinocyclocheilus</taxon>
    </lineage>
</organism>
<reference evidence="5" key="1">
    <citation type="submission" date="2025-08" db="UniProtKB">
        <authorList>
            <consortium name="Ensembl"/>
        </authorList>
    </citation>
    <scope>IDENTIFICATION</scope>
</reference>
<reference evidence="5" key="2">
    <citation type="submission" date="2025-09" db="UniProtKB">
        <authorList>
            <consortium name="Ensembl"/>
        </authorList>
    </citation>
    <scope>IDENTIFICATION</scope>
</reference>
<comment type="similarity">
    <text evidence="1">Belongs to the TRAFAC class TrmE-Era-EngA-EngB-Septin-like GTPase superfamily. AIG1/Toc34/Toc159-like paraseptin GTPase family. IAN subfamily.</text>
</comment>
<dbReference type="Pfam" id="PF04548">
    <property type="entry name" value="AIG1"/>
    <property type="match status" value="1"/>
</dbReference>
<dbReference type="InterPro" id="IPR006703">
    <property type="entry name" value="G_AIG1"/>
</dbReference>
<feature type="domain" description="AIG1-type G" evidence="4">
    <location>
        <begin position="23"/>
        <end position="225"/>
    </location>
</feature>
<dbReference type="InterPro" id="IPR045058">
    <property type="entry name" value="GIMA/IAN/Toc"/>
</dbReference>
<dbReference type="Proteomes" id="UP000472262">
    <property type="component" value="Unassembled WGS sequence"/>
</dbReference>
<keyword evidence="2" id="KW-0547">Nucleotide-binding</keyword>
<evidence type="ECO:0000259" key="4">
    <source>
        <dbReference type="PROSITE" id="PS51720"/>
    </source>
</evidence>
<name>A0A672SHZ2_SINGR</name>
<keyword evidence="6" id="KW-1185">Reference proteome</keyword>
<dbReference type="AlphaFoldDB" id="A0A672SHZ2"/>
<dbReference type="Gene3D" id="3.40.50.300">
    <property type="entry name" value="P-loop containing nucleotide triphosphate hydrolases"/>
    <property type="match status" value="1"/>
</dbReference>
<keyword evidence="3" id="KW-0342">GTP-binding</keyword>
<dbReference type="Ensembl" id="ENSSGRT00000108001.1">
    <property type="protein sequence ID" value="ENSSGRP00000101562.1"/>
    <property type="gene ID" value="ENSSGRG00000050512.1"/>
</dbReference>
<protein>
    <recommendedName>
        <fullName evidence="4">AIG1-type G domain-containing protein</fullName>
    </recommendedName>
</protein>
<dbReference type="InterPro" id="IPR027417">
    <property type="entry name" value="P-loop_NTPase"/>
</dbReference>
<dbReference type="FunFam" id="3.40.50.300:FF:001809">
    <property type="entry name" value="Si:ch1073-365p7.2"/>
    <property type="match status" value="1"/>
</dbReference>
<evidence type="ECO:0000256" key="3">
    <source>
        <dbReference type="ARBA" id="ARBA00023134"/>
    </source>
</evidence>
<dbReference type="PANTHER" id="PTHR10903:SF107">
    <property type="entry name" value="GTPASE IMAP FAMILY MEMBER 4-LIKE-RELATED"/>
    <property type="match status" value="1"/>
</dbReference>
<evidence type="ECO:0000313" key="5">
    <source>
        <dbReference type="Ensembl" id="ENSSGRP00000101562.1"/>
    </source>
</evidence>
<dbReference type="SUPFAM" id="SSF52540">
    <property type="entry name" value="P-loop containing nucleoside triphosphate hydrolases"/>
    <property type="match status" value="1"/>
</dbReference>
<proteinExistence type="inferred from homology"/>
<evidence type="ECO:0000313" key="6">
    <source>
        <dbReference type="Proteomes" id="UP000472262"/>
    </source>
</evidence>
<accession>A0A672SHZ2</accession>
<dbReference type="GO" id="GO:0005525">
    <property type="term" value="F:GTP binding"/>
    <property type="evidence" value="ECO:0007669"/>
    <property type="project" value="UniProtKB-KW"/>
</dbReference>
<sequence length="268" mass="30843">SKQWSILNNGQNTFSCVDDLQDRTQIQIVMLGASWASRSSAGNLILGKESFEVGGPRTTVCCNVKNAAVDEKLLTVVDTPGWYYNYPVEKTPEMDKLEIRRSVHLCAPGPNAILLTIPIAISYDRTVHTAVEEHMSLLGEKVWNHTIVLFTWGDCLGDTTIEERIEKEDKHLELLIEKCENRYHVFNCKNHTDRTQVTELLEKIEEMMMENNNSHYTLTEETWKKHEEELIERMLEVAVADLDAESKQPFARRRGTHFMEDCFLILVE</sequence>
<dbReference type="OMA" id="NRANINF"/>
<dbReference type="InParanoid" id="A0A672SHZ2"/>
<dbReference type="PANTHER" id="PTHR10903">
    <property type="entry name" value="GTPASE, IMAP FAMILY MEMBER-RELATED"/>
    <property type="match status" value="1"/>
</dbReference>
<evidence type="ECO:0000256" key="2">
    <source>
        <dbReference type="ARBA" id="ARBA00022741"/>
    </source>
</evidence>
<evidence type="ECO:0000256" key="1">
    <source>
        <dbReference type="ARBA" id="ARBA00008535"/>
    </source>
</evidence>